<dbReference type="AlphaFoldDB" id="A0A1J3JEU1"/>
<keyword evidence="1" id="KW-0472">Membrane</keyword>
<accession>A0A1J3JEU1</accession>
<evidence type="ECO:0000313" key="2">
    <source>
        <dbReference type="EMBL" id="JAU91070.1"/>
    </source>
</evidence>
<keyword evidence="1" id="KW-0812">Transmembrane</keyword>
<sequence>MSNQTKTKPTNRIRFSETAQMMAVVVVVVVMVVVSVSVTVTAMNLLIDNLLNMLKLIDTARNRDRTRVFESVLFFSFLQETQKQRMAQEHQRNHESV</sequence>
<evidence type="ECO:0000256" key="1">
    <source>
        <dbReference type="SAM" id="Phobius"/>
    </source>
</evidence>
<feature type="transmembrane region" description="Helical" evidence="1">
    <location>
        <begin position="21"/>
        <end position="47"/>
    </location>
</feature>
<dbReference type="EMBL" id="GEVM01014868">
    <property type="protein sequence ID" value="JAU91070.1"/>
    <property type="molecule type" value="Transcribed_RNA"/>
</dbReference>
<keyword evidence="1" id="KW-1133">Transmembrane helix</keyword>
<gene>
    <name evidence="2" type="ORF">MP_TR13859_c0_g1_i1_g.40396</name>
</gene>
<reference evidence="2" key="1">
    <citation type="submission" date="2016-07" db="EMBL/GenBank/DDBJ databases">
        <title>De novo transcriptome assembly of four accessions of the metal hyperaccumulator plant Noccaea caerulescens.</title>
        <authorList>
            <person name="Blande D."/>
            <person name="Halimaa P."/>
            <person name="Tervahauta A.I."/>
            <person name="Aarts M.G."/>
            <person name="Karenlampi S.O."/>
        </authorList>
    </citation>
    <scope>NUCLEOTIDE SEQUENCE</scope>
</reference>
<proteinExistence type="predicted"/>
<name>A0A1J3JEU1_NOCCA</name>
<protein>
    <submittedName>
        <fullName evidence="2">Uncharacterized protein</fullName>
    </submittedName>
</protein>
<organism evidence="2">
    <name type="scientific">Noccaea caerulescens</name>
    <name type="common">Alpine penny-cress</name>
    <name type="synonym">Thlaspi caerulescens</name>
    <dbReference type="NCBI Taxonomy" id="107243"/>
    <lineage>
        <taxon>Eukaryota</taxon>
        <taxon>Viridiplantae</taxon>
        <taxon>Streptophyta</taxon>
        <taxon>Embryophyta</taxon>
        <taxon>Tracheophyta</taxon>
        <taxon>Spermatophyta</taxon>
        <taxon>Magnoliopsida</taxon>
        <taxon>eudicotyledons</taxon>
        <taxon>Gunneridae</taxon>
        <taxon>Pentapetalae</taxon>
        <taxon>rosids</taxon>
        <taxon>malvids</taxon>
        <taxon>Brassicales</taxon>
        <taxon>Brassicaceae</taxon>
        <taxon>Coluteocarpeae</taxon>
        <taxon>Noccaea</taxon>
    </lineage>
</organism>